<keyword evidence="3" id="KW-1185">Reference proteome</keyword>
<evidence type="ECO:0000256" key="1">
    <source>
        <dbReference type="SAM" id="MobiDB-lite"/>
    </source>
</evidence>
<gene>
    <name evidence="2" type="ORF">MICPUCDRAFT_52924</name>
</gene>
<dbReference type="OrthoDB" id="46257at2759"/>
<name>C1N5H6_MICPC</name>
<reference evidence="2 3" key="1">
    <citation type="journal article" date="2009" name="Science">
        <title>Green evolution and dynamic adaptations revealed by genomes of the marine picoeukaryotes Micromonas.</title>
        <authorList>
            <person name="Worden A.Z."/>
            <person name="Lee J.H."/>
            <person name="Mock T."/>
            <person name="Rouze P."/>
            <person name="Simmons M.P."/>
            <person name="Aerts A.L."/>
            <person name="Allen A.E."/>
            <person name="Cuvelier M.L."/>
            <person name="Derelle E."/>
            <person name="Everett M.V."/>
            <person name="Foulon E."/>
            <person name="Grimwood J."/>
            <person name="Gundlach H."/>
            <person name="Henrissat B."/>
            <person name="Napoli C."/>
            <person name="McDonald S.M."/>
            <person name="Parker M.S."/>
            <person name="Rombauts S."/>
            <person name="Salamov A."/>
            <person name="Von Dassow P."/>
            <person name="Badger J.H."/>
            <person name="Coutinho P.M."/>
            <person name="Demir E."/>
            <person name="Dubchak I."/>
            <person name="Gentemann C."/>
            <person name="Eikrem W."/>
            <person name="Gready J.E."/>
            <person name="John U."/>
            <person name="Lanier W."/>
            <person name="Lindquist E.A."/>
            <person name="Lucas S."/>
            <person name="Mayer K.F."/>
            <person name="Moreau H."/>
            <person name="Not F."/>
            <person name="Otillar R."/>
            <person name="Panaud O."/>
            <person name="Pangilinan J."/>
            <person name="Paulsen I."/>
            <person name="Piegu B."/>
            <person name="Poliakov A."/>
            <person name="Robbens S."/>
            <person name="Schmutz J."/>
            <person name="Toulza E."/>
            <person name="Wyss T."/>
            <person name="Zelensky A."/>
            <person name="Zhou K."/>
            <person name="Armbrust E.V."/>
            <person name="Bhattacharya D."/>
            <person name="Goodenough U.W."/>
            <person name="Van de Peer Y."/>
            <person name="Grigoriev I.V."/>
        </authorList>
    </citation>
    <scope>NUCLEOTIDE SEQUENCE [LARGE SCALE GENOMIC DNA]</scope>
    <source>
        <strain evidence="2 3">CCMP1545</strain>
    </source>
</reference>
<sequence length="200" mass="21432">MKQPWADLVVSGAKTMETRAYALPPRLLGKPVALLRTPAAKDGEARSISHRSPYDRVGVPANVSSLGDACDPGAATIVALVTFTSVKEWDSAKDWAADGDKHLVPSDDEAFRWRRGDGLRRRVRGWIVGDVAPIAPTPSPKMTRALRSLFKLEFTADELLVKGIDDRGGGGGGGAVGDDDEEDDDAGIFADDGANDRPWH</sequence>
<accession>C1N5H6</accession>
<organism evidence="3">
    <name type="scientific">Micromonas pusilla (strain CCMP1545)</name>
    <name type="common">Picoplanktonic green alga</name>
    <dbReference type="NCBI Taxonomy" id="564608"/>
    <lineage>
        <taxon>Eukaryota</taxon>
        <taxon>Viridiplantae</taxon>
        <taxon>Chlorophyta</taxon>
        <taxon>Mamiellophyceae</taxon>
        <taxon>Mamiellales</taxon>
        <taxon>Mamiellaceae</taxon>
        <taxon>Micromonas</taxon>
    </lineage>
</organism>
<dbReference type="RefSeq" id="XP_003063364.1">
    <property type="nucleotide sequence ID" value="XM_003063318.1"/>
</dbReference>
<evidence type="ECO:0000313" key="3">
    <source>
        <dbReference type="Proteomes" id="UP000001876"/>
    </source>
</evidence>
<dbReference type="Proteomes" id="UP000001876">
    <property type="component" value="Unassembled WGS sequence"/>
</dbReference>
<evidence type="ECO:0000313" key="2">
    <source>
        <dbReference type="EMBL" id="EEH52500.1"/>
    </source>
</evidence>
<dbReference type="SUPFAM" id="SSF88697">
    <property type="entry name" value="PUA domain-like"/>
    <property type="match status" value="1"/>
</dbReference>
<proteinExistence type="predicted"/>
<dbReference type="AlphaFoldDB" id="C1N5H6"/>
<protein>
    <submittedName>
        <fullName evidence="2">Predicted protein</fullName>
    </submittedName>
</protein>
<feature type="compositionally biased region" description="Acidic residues" evidence="1">
    <location>
        <begin position="177"/>
        <end position="186"/>
    </location>
</feature>
<dbReference type="GeneID" id="9688597"/>
<dbReference type="InterPro" id="IPR015947">
    <property type="entry name" value="PUA-like_sf"/>
</dbReference>
<dbReference type="EMBL" id="GG663748">
    <property type="protein sequence ID" value="EEH52500.1"/>
    <property type="molecule type" value="Genomic_DNA"/>
</dbReference>
<feature type="region of interest" description="Disordered" evidence="1">
    <location>
        <begin position="165"/>
        <end position="200"/>
    </location>
</feature>
<dbReference type="OMA" id="ANDRPWH"/>
<dbReference type="KEGG" id="mpp:MICPUCDRAFT_52924"/>
<dbReference type="Gene3D" id="2.30.130.30">
    <property type="entry name" value="Hypothetical protein"/>
    <property type="match status" value="1"/>
</dbReference>